<organism evidence="1 2">
    <name type="scientific">Desulfomonile tiedjei</name>
    <dbReference type="NCBI Taxonomy" id="2358"/>
    <lineage>
        <taxon>Bacteria</taxon>
        <taxon>Pseudomonadati</taxon>
        <taxon>Thermodesulfobacteriota</taxon>
        <taxon>Desulfomonilia</taxon>
        <taxon>Desulfomonilales</taxon>
        <taxon>Desulfomonilaceae</taxon>
        <taxon>Desulfomonile</taxon>
    </lineage>
</organism>
<sequence>MPTAENGHPIIFKTTYRPSVHYPNAIAHLFLFDMHSISAKLYLGSAEEGGSAITARIERGDRPNLLAVTNGLWKLRHSGGGGIILGGRELKKLKPGLATLLVYKDGSMDVVEWNESIPMSQISDARQLKHLILSGGKIVEFVTRGGKPVDSEIGLGSLLDETRPTLRTASENSSGGPTLNFTSGANWFIATRSAFGIRDDGNMVFAVGHHISTKDLAKALALAGCVRGMHGDANPGNCVATVYSMDENGNVSGLEKLSPLQDDFVSKRYLNGPIPSDFYVFSKRVGAPAR</sequence>
<evidence type="ECO:0000313" key="2">
    <source>
        <dbReference type="Proteomes" id="UP000807825"/>
    </source>
</evidence>
<dbReference type="AlphaFoldDB" id="A0A9D6V2E1"/>
<protein>
    <recommendedName>
        <fullName evidence="3">Phosphodiester glycosidase domain-containing protein</fullName>
    </recommendedName>
</protein>
<reference evidence="1" key="1">
    <citation type="submission" date="2020-07" db="EMBL/GenBank/DDBJ databases">
        <title>Huge and variable diversity of episymbiotic CPR bacteria and DPANN archaea in groundwater ecosystems.</title>
        <authorList>
            <person name="He C.Y."/>
            <person name="Keren R."/>
            <person name="Whittaker M."/>
            <person name="Farag I.F."/>
            <person name="Doudna J."/>
            <person name="Cate J.H.D."/>
            <person name="Banfield J.F."/>
        </authorList>
    </citation>
    <scope>NUCLEOTIDE SEQUENCE</scope>
    <source>
        <strain evidence="1">NC_groundwater_1664_Pr3_B-0.1um_52_9</strain>
    </source>
</reference>
<evidence type="ECO:0000313" key="1">
    <source>
        <dbReference type="EMBL" id="MBI5249483.1"/>
    </source>
</evidence>
<gene>
    <name evidence="1" type="ORF">HY912_08315</name>
</gene>
<comment type="caution">
    <text evidence="1">The sequence shown here is derived from an EMBL/GenBank/DDBJ whole genome shotgun (WGS) entry which is preliminary data.</text>
</comment>
<dbReference type="Proteomes" id="UP000807825">
    <property type="component" value="Unassembled WGS sequence"/>
</dbReference>
<name>A0A9D6V2E1_9BACT</name>
<proteinExistence type="predicted"/>
<dbReference type="EMBL" id="JACRDE010000224">
    <property type="protein sequence ID" value="MBI5249483.1"/>
    <property type="molecule type" value="Genomic_DNA"/>
</dbReference>
<accession>A0A9D6V2E1</accession>
<evidence type="ECO:0008006" key="3">
    <source>
        <dbReference type="Google" id="ProtNLM"/>
    </source>
</evidence>